<dbReference type="Gene3D" id="3.60.20.10">
    <property type="entry name" value="Glutamine Phosphoribosylpyrophosphate, subunit 1, domain 1"/>
    <property type="match status" value="1"/>
</dbReference>
<evidence type="ECO:0000313" key="2">
    <source>
        <dbReference type="Proteomes" id="UP000198417"/>
    </source>
</evidence>
<dbReference type="InterPro" id="IPR029055">
    <property type="entry name" value="Ntn_hydrolases_N"/>
</dbReference>
<name>A0A238X3V4_9RHOB</name>
<evidence type="ECO:0000313" key="1">
    <source>
        <dbReference type="EMBL" id="SNR53281.1"/>
    </source>
</evidence>
<gene>
    <name evidence="1" type="ORF">SAMN06265370_10916</name>
</gene>
<organism evidence="1 2">
    <name type="scientific">Puniceibacterium sediminis</name>
    <dbReference type="NCBI Taxonomy" id="1608407"/>
    <lineage>
        <taxon>Bacteria</taxon>
        <taxon>Pseudomonadati</taxon>
        <taxon>Pseudomonadota</taxon>
        <taxon>Alphaproteobacteria</taxon>
        <taxon>Rhodobacterales</taxon>
        <taxon>Paracoccaceae</taxon>
        <taxon>Puniceibacterium</taxon>
    </lineage>
</organism>
<dbReference type="AlphaFoldDB" id="A0A238X3V4"/>
<protein>
    <submittedName>
        <fullName evidence="1">Uncharacterized protein</fullName>
    </submittedName>
</protein>
<keyword evidence="2" id="KW-1185">Reference proteome</keyword>
<dbReference type="SUPFAM" id="SSF56235">
    <property type="entry name" value="N-terminal nucleophile aminohydrolases (Ntn hydrolases)"/>
    <property type="match status" value="1"/>
</dbReference>
<proteinExistence type="predicted"/>
<dbReference type="EMBL" id="FZNN01000009">
    <property type="protein sequence ID" value="SNR53281.1"/>
    <property type="molecule type" value="Genomic_DNA"/>
</dbReference>
<dbReference type="Proteomes" id="UP000198417">
    <property type="component" value="Unassembled WGS sequence"/>
</dbReference>
<dbReference type="InterPro" id="IPR010430">
    <property type="entry name" value="DUF1028"/>
</dbReference>
<dbReference type="Pfam" id="PF06267">
    <property type="entry name" value="DUF1028"/>
    <property type="match status" value="1"/>
</dbReference>
<accession>A0A238X3V4</accession>
<reference evidence="1 2" key="1">
    <citation type="submission" date="2017-06" db="EMBL/GenBank/DDBJ databases">
        <authorList>
            <person name="Kim H.J."/>
            <person name="Triplett B.A."/>
        </authorList>
    </citation>
    <scope>NUCLEOTIDE SEQUENCE [LARGE SCALE GENOMIC DNA]</scope>
    <source>
        <strain evidence="1 2">DSM 29052</strain>
    </source>
</reference>
<sequence length="83" mass="8672">MTFPILVRDPVSGIFGGAAATGNLCVGGWVLRGDALVGLPASQGKTPRACCGRGPATVATRGIYRGWQCSDYIADHHNGLCRR</sequence>